<reference evidence="2 3" key="1">
    <citation type="submission" date="2021-10" db="EMBL/GenBank/DDBJ databases">
        <title>Anaerobic single-cell dispensing facilitates the cultivation of human gut bacteria.</title>
        <authorList>
            <person name="Afrizal A."/>
        </authorList>
    </citation>
    <scope>NUCLEOTIDE SEQUENCE [LARGE SCALE GENOMIC DNA]</scope>
    <source>
        <strain evidence="2 3">CLA-AA-H244</strain>
    </source>
</reference>
<keyword evidence="1" id="KW-0472">Membrane</keyword>
<feature type="transmembrane region" description="Helical" evidence="1">
    <location>
        <begin position="198"/>
        <end position="216"/>
    </location>
</feature>
<feature type="transmembrane region" description="Helical" evidence="1">
    <location>
        <begin position="27"/>
        <end position="45"/>
    </location>
</feature>
<feature type="transmembrane region" description="Helical" evidence="1">
    <location>
        <begin position="502"/>
        <end position="520"/>
    </location>
</feature>
<name>A0AAE3AXS2_9FIRM</name>
<feature type="transmembrane region" description="Helical" evidence="1">
    <location>
        <begin position="430"/>
        <end position="453"/>
    </location>
</feature>
<keyword evidence="1" id="KW-1133">Transmembrane helix</keyword>
<feature type="transmembrane region" description="Helical" evidence="1">
    <location>
        <begin position="84"/>
        <end position="103"/>
    </location>
</feature>
<dbReference type="EMBL" id="JAJEQF010000019">
    <property type="protein sequence ID" value="MCC2167753.1"/>
    <property type="molecule type" value="Genomic_DNA"/>
</dbReference>
<evidence type="ECO:0000256" key="1">
    <source>
        <dbReference type="SAM" id="Phobius"/>
    </source>
</evidence>
<dbReference type="AlphaFoldDB" id="A0AAE3AXS2"/>
<feature type="transmembrane region" description="Helical" evidence="1">
    <location>
        <begin position="285"/>
        <end position="313"/>
    </location>
</feature>
<feature type="transmembrane region" description="Helical" evidence="1">
    <location>
        <begin position="222"/>
        <end position="242"/>
    </location>
</feature>
<feature type="transmembrane region" description="Helical" evidence="1">
    <location>
        <begin position="167"/>
        <end position="186"/>
    </location>
</feature>
<feature type="transmembrane region" description="Helical" evidence="1">
    <location>
        <begin position="325"/>
        <end position="348"/>
    </location>
</feature>
<dbReference type="RefSeq" id="WP_308728279.1">
    <property type="nucleotide sequence ID" value="NZ_JAJEQF010000019.1"/>
</dbReference>
<protein>
    <submittedName>
        <fullName evidence="2">Uncharacterized protein</fullName>
    </submittedName>
</protein>
<evidence type="ECO:0000313" key="2">
    <source>
        <dbReference type="EMBL" id="MCC2167753.1"/>
    </source>
</evidence>
<comment type="caution">
    <text evidence="2">The sequence shown here is derived from an EMBL/GenBank/DDBJ whole genome shotgun (WGS) entry which is preliminary data.</text>
</comment>
<gene>
    <name evidence="2" type="ORF">LKD45_08625</name>
</gene>
<evidence type="ECO:0000313" key="3">
    <source>
        <dbReference type="Proteomes" id="UP001199355"/>
    </source>
</evidence>
<dbReference type="Proteomes" id="UP001199355">
    <property type="component" value="Unassembled WGS sequence"/>
</dbReference>
<organism evidence="2 3">
    <name type="scientific">Gallintestinimicrobium propionicum</name>
    <dbReference type="NCBI Taxonomy" id="2981770"/>
    <lineage>
        <taxon>Bacteria</taxon>
        <taxon>Bacillati</taxon>
        <taxon>Bacillota</taxon>
        <taxon>Clostridia</taxon>
        <taxon>Lachnospirales</taxon>
        <taxon>Lachnospiraceae</taxon>
        <taxon>Gallintestinimicrobium</taxon>
    </lineage>
</organism>
<accession>A0AAE3AXS2</accession>
<feature type="transmembrane region" description="Helical" evidence="1">
    <location>
        <begin position="355"/>
        <end position="375"/>
    </location>
</feature>
<proteinExistence type="predicted"/>
<sequence>MAVVLLAAFLMIACLLALRFEKQLTAVLPLATCILILILYVLAFFRRLSWIDYFSTAIVVGAVLRVLFLSGEKKKKLFAQLRELFFAPSAIAAMVLLTGAVLLTGNKIATWWDDLNFWATDVKALYALDGFAAKYTNAASEFGDYPPGIQLLKWWFVHLKPDGFSEGLMFAGYYFGVFVFLTPLLSRLDEALQTDRRTVKQLFWTVVLVVCLAAFPSMTETFYLGGMCADLVMAVIYGVILMSCLEDRAAPGADTAAADTAAADTATADIADAASRSRTFSNLRIALYLGVLVLVKSVGFLWAAFALVFVWFWRLHGAADKKKEIRQLLCITALPAVSGGSWMLFCLLMKRVAKLTGAAVSMASGNLPILLEGTVQKLLHAYAEAFAARALHRDGFSWIGVSALALFVIFLIGIAWLYRRKLLTKTERNFLFVYVPLTGIVFYGINLVSHLTIFATETQYLEATGMIASIERYSAPFTVGTLYLLFGIFLERSPRLWGKISPYAALAAAVLLCANWGAVYDGMIGYRQRLDDDLQARSNMITEASEEFLEKMSKQDVGSGMRVLYLKNVQDAAQWVRNTYISFEASPVSVLFGGIGEDTTSGQVWELVQASHAGYLYADETDEALKELFAPYTEEFAWKTLYRIQINDGTLILERAEESRQGQP</sequence>
<keyword evidence="3" id="KW-1185">Reference proteome</keyword>
<feature type="transmembrane region" description="Helical" evidence="1">
    <location>
        <begin position="473"/>
        <end position="490"/>
    </location>
</feature>
<feature type="transmembrane region" description="Helical" evidence="1">
    <location>
        <begin position="395"/>
        <end position="418"/>
    </location>
</feature>
<keyword evidence="1" id="KW-0812">Transmembrane</keyword>